<dbReference type="Proteomes" id="UP001597062">
    <property type="component" value="Unassembled WGS sequence"/>
</dbReference>
<accession>A0ABW3JUR5</accession>
<comment type="caution">
    <text evidence="2">The sequence shown here is derived from an EMBL/GenBank/DDBJ whole genome shotgun (WGS) entry which is preliminary data.</text>
</comment>
<organism evidence="2 3">
    <name type="scientific">Tenacibaculum geojense</name>
    <dbReference type="NCBI Taxonomy" id="915352"/>
    <lineage>
        <taxon>Bacteria</taxon>
        <taxon>Pseudomonadati</taxon>
        <taxon>Bacteroidota</taxon>
        <taxon>Flavobacteriia</taxon>
        <taxon>Flavobacteriales</taxon>
        <taxon>Flavobacteriaceae</taxon>
        <taxon>Tenacibaculum</taxon>
    </lineage>
</organism>
<dbReference type="RefSeq" id="WP_386108649.1">
    <property type="nucleotide sequence ID" value="NZ_JBHTJR010000051.1"/>
</dbReference>
<dbReference type="InterPro" id="IPR011110">
    <property type="entry name" value="Reg_prop"/>
</dbReference>
<dbReference type="Gene3D" id="2.130.10.10">
    <property type="entry name" value="YVTN repeat-like/Quinoprotein amine dehydrogenase"/>
    <property type="match status" value="2"/>
</dbReference>
<proteinExistence type="predicted"/>
<dbReference type="SUPFAM" id="SSF50998">
    <property type="entry name" value="Quinoprotein alcohol dehydrogenase-like"/>
    <property type="match status" value="1"/>
</dbReference>
<evidence type="ECO:0000313" key="3">
    <source>
        <dbReference type="Proteomes" id="UP001597062"/>
    </source>
</evidence>
<dbReference type="InterPro" id="IPR015943">
    <property type="entry name" value="WD40/YVTN_repeat-like_dom_sf"/>
</dbReference>
<dbReference type="InterPro" id="IPR048954">
    <property type="entry name" value="PorZ_N"/>
</dbReference>
<gene>
    <name evidence="2" type="ORF">ACFQ1U_11905</name>
</gene>
<dbReference type="Gene3D" id="2.60.40.4070">
    <property type="match status" value="1"/>
</dbReference>
<keyword evidence="3" id="KW-1185">Reference proteome</keyword>
<evidence type="ECO:0000259" key="1">
    <source>
        <dbReference type="Pfam" id="PF21544"/>
    </source>
</evidence>
<dbReference type="InterPro" id="IPR011047">
    <property type="entry name" value="Quinoprotein_ADH-like_sf"/>
</dbReference>
<sequence>MYRFLSLLLNIFDNDMRRILLGFILFLSFFGQAQTDYSSQWEDFFSYNSVKDFVIVDEVIFALTDNAVFTYNIQSQEITKLSSVNGLSGETTSAIHFNKTTDRLVVGYENGLIEVVDTDGRITISPDITNFNQSGLKKINAIYEYNNLLYLATSFAVVVYDIENLEFGDTFFIGAGSTSVDVKDITVLNNEIYAATANGIYVADVNSPNLIDAANWRLQYAGDFSELINFGNDVYTFQNQRLLRLNGNTLDQVQVFSENIKSLEASESNITVGLQNSTQVFNTSFNTIGQNTSNTTFNFSLNNSFFDGNNLWIATNEYGILNAALNAANYTEIHPEGPLSNQVFSVDAYNNNLWIVYGGYDATYTPVENRQGFSHFNGQDWINTPFDSSYPFGDLVGVTIDKNAENRVFISAFGDTNLVNTPLTGGLFEIVDDNVTQFYNHLNSPLEDIVPSDPNRVTIRVSNSIFDRQGNLWVTNLIANQRIKKLSPTGQWTGYNINDLYQVNRPGMNEIVVDNSNSIWIGTRSNGVFIYNENGDRKRAFTTEPTRGSLPNLNVRTLAVDANNRIWLGTLSGLVVYNNAAGVFDANIYDAAPIIILDDGIPKKLLGDQTINTIKVDGANNKWFGTDNGGALYTNPNGQTTIANFSKDNSPLPSNKIIKIAVDDSTGKVYFATDKGIVAYNSNVSPFGASLEEVYAYPNPVLPTHDNVTIDGRNGTSLPKGTNVKILDVAGNLVYETNVIEGEQLQGGKVVWNKRNLAGNKVASGIYIVLLSTEDGSESATTKIAIVN</sequence>
<feature type="domain" description="PorZ N-terminal beta-propeller" evidence="1">
    <location>
        <begin position="60"/>
        <end position="217"/>
    </location>
</feature>
<dbReference type="SUPFAM" id="SSF63829">
    <property type="entry name" value="Calcium-dependent phosphotriesterase"/>
    <property type="match status" value="2"/>
</dbReference>
<dbReference type="Pfam" id="PF07494">
    <property type="entry name" value="Reg_prop"/>
    <property type="match status" value="1"/>
</dbReference>
<name>A0ABW3JUR5_9FLAO</name>
<dbReference type="Pfam" id="PF21544">
    <property type="entry name" value="PorZ_N_b_propeller"/>
    <property type="match status" value="1"/>
</dbReference>
<evidence type="ECO:0000313" key="2">
    <source>
        <dbReference type="EMBL" id="MFD0993911.1"/>
    </source>
</evidence>
<reference evidence="3" key="1">
    <citation type="journal article" date="2019" name="Int. J. Syst. Evol. Microbiol.">
        <title>The Global Catalogue of Microorganisms (GCM) 10K type strain sequencing project: providing services to taxonomists for standard genome sequencing and annotation.</title>
        <authorList>
            <consortium name="The Broad Institute Genomics Platform"/>
            <consortium name="The Broad Institute Genome Sequencing Center for Infectious Disease"/>
            <person name="Wu L."/>
            <person name="Ma J."/>
        </authorList>
    </citation>
    <scope>NUCLEOTIDE SEQUENCE [LARGE SCALE GENOMIC DNA]</scope>
    <source>
        <strain evidence="3">CCUG 60527</strain>
    </source>
</reference>
<protein>
    <submittedName>
        <fullName evidence="2">Two-component regulator propeller domain-containing protein</fullName>
    </submittedName>
</protein>
<dbReference type="EMBL" id="JBHTJR010000051">
    <property type="protein sequence ID" value="MFD0993911.1"/>
    <property type="molecule type" value="Genomic_DNA"/>
</dbReference>